<dbReference type="STRING" id="1177755.A7A08_01852"/>
<accession>A0A1E2RXY5</accession>
<keyword evidence="2" id="KW-1185">Reference proteome</keyword>
<gene>
    <name evidence="1" type="ORF">A7A08_01852</name>
</gene>
<comment type="caution">
    <text evidence="1">The sequence shown here is derived from an EMBL/GenBank/DDBJ whole genome shotgun (WGS) entry which is preliminary data.</text>
</comment>
<dbReference type="PATRIC" id="fig|1177755.3.peg.1855"/>
<evidence type="ECO:0000313" key="1">
    <source>
        <dbReference type="EMBL" id="ODA67106.1"/>
    </source>
</evidence>
<dbReference type="Proteomes" id="UP000095087">
    <property type="component" value="Unassembled WGS sequence"/>
</dbReference>
<dbReference type="EMBL" id="MASI01000004">
    <property type="protein sequence ID" value="ODA67106.1"/>
    <property type="molecule type" value="Genomic_DNA"/>
</dbReference>
<reference evidence="1 2" key="1">
    <citation type="submission" date="2016-07" db="EMBL/GenBank/DDBJ databases">
        <title>Draft genome sequence of Methyloligella halotolerans C2T (VKM B-2706T=CCUG 61687T=DSM 25045T), a halotolerant polyhydroxybutyrate accumulating methylotroph.</title>
        <authorList>
            <person name="Vasilenko O.V."/>
            <person name="Doronina N.V."/>
            <person name="Poroshina M.N."/>
            <person name="Tarlachkov S.V."/>
            <person name="Trotsenko Y.A."/>
        </authorList>
    </citation>
    <scope>NUCLEOTIDE SEQUENCE [LARGE SCALE GENOMIC DNA]</scope>
    <source>
        <strain evidence="1 2">VKM B-2706</strain>
    </source>
</reference>
<name>A0A1E2RXY5_9HYPH</name>
<organism evidence="1 2">
    <name type="scientific">Methyloligella halotolerans</name>
    <dbReference type="NCBI Taxonomy" id="1177755"/>
    <lineage>
        <taxon>Bacteria</taxon>
        <taxon>Pseudomonadati</taxon>
        <taxon>Pseudomonadota</taxon>
        <taxon>Alphaproteobacteria</taxon>
        <taxon>Hyphomicrobiales</taxon>
        <taxon>Hyphomicrobiaceae</taxon>
        <taxon>Methyloligella</taxon>
    </lineage>
</organism>
<proteinExistence type="predicted"/>
<dbReference type="AlphaFoldDB" id="A0A1E2RXY5"/>
<evidence type="ECO:0000313" key="2">
    <source>
        <dbReference type="Proteomes" id="UP000095087"/>
    </source>
</evidence>
<protein>
    <submittedName>
        <fullName evidence="1">Uncharacterized protein</fullName>
    </submittedName>
</protein>
<sequence length="107" mass="12352">MSDRRFDYFNTDEFRQRFTAVHAQIDAGKLKALYHDQIPALLGCSADLWRAYLLAKAEGGLVGIRTLAGDLVAVHAPRDPYSLWRLVPTTQNDPRWQMRPQARRELR</sequence>